<sequence length="70" mass="8285">MKQLIERIRRSLAWFGDEELAQRFEVTIQRMDRAVFEIVRSGKQLVNAIEQMDRAMARFNLGEDNRSQKG</sequence>
<proteinExistence type="predicted"/>
<protein>
    <submittedName>
        <fullName evidence="1">Uncharacterized protein</fullName>
    </submittedName>
</protein>
<dbReference type="EMBL" id="LAZR01000344">
    <property type="protein sequence ID" value="KKN73416.1"/>
    <property type="molecule type" value="Genomic_DNA"/>
</dbReference>
<name>A0A0F9VIT2_9ZZZZ</name>
<accession>A0A0F9VIT2</accession>
<dbReference type="AlphaFoldDB" id="A0A0F9VIT2"/>
<organism evidence="1">
    <name type="scientific">marine sediment metagenome</name>
    <dbReference type="NCBI Taxonomy" id="412755"/>
    <lineage>
        <taxon>unclassified sequences</taxon>
        <taxon>metagenomes</taxon>
        <taxon>ecological metagenomes</taxon>
    </lineage>
</organism>
<comment type="caution">
    <text evidence="1">The sequence shown here is derived from an EMBL/GenBank/DDBJ whole genome shotgun (WGS) entry which is preliminary data.</text>
</comment>
<reference evidence="1" key="1">
    <citation type="journal article" date="2015" name="Nature">
        <title>Complex archaea that bridge the gap between prokaryotes and eukaryotes.</title>
        <authorList>
            <person name="Spang A."/>
            <person name="Saw J.H."/>
            <person name="Jorgensen S.L."/>
            <person name="Zaremba-Niedzwiedzka K."/>
            <person name="Martijn J."/>
            <person name="Lind A.E."/>
            <person name="van Eijk R."/>
            <person name="Schleper C."/>
            <person name="Guy L."/>
            <person name="Ettema T.J."/>
        </authorList>
    </citation>
    <scope>NUCLEOTIDE SEQUENCE</scope>
</reference>
<gene>
    <name evidence="1" type="ORF">LCGC14_0401190</name>
</gene>
<evidence type="ECO:0000313" key="1">
    <source>
        <dbReference type="EMBL" id="KKN73416.1"/>
    </source>
</evidence>